<keyword evidence="6" id="KW-1185">Reference proteome</keyword>
<dbReference type="AlphaFoldDB" id="A0A846MG12"/>
<dbReference type="Proteomes" id="UP000532769">
    <property type="component" value="Unassembled WGS sequence"/>
</dbReference>
<dbReference type="Gene3D" id="3.30.1360.40">
    <property type="match status" value="1"/>
</dbReference>
<comment type="caution">
    <text evidence="5">The sequence shown here is derived from an EMBL/GenBank/DDBJ whole genome shotgun (WGS) entry which is preliminary data.</text>
</comment>
<dbReference type="EMBL" id="JAASRS010000001">
    <property type="protein sequence ID" value="NIK14919.1"/>
    <property type="molecule type" value="Genomic_DNA"/>
</dbReference>
<gene>
    <name evidence="5" type="ORF">BDD39_001429</name>
</gene>
<proteinExistence type="predicted"/>
<dbReference type="PANTHER" id="PTHR34698:SF2">
    <property type="entry name" value="5-OXOPROLINASE SUBUNIT B"/>
    <property type="match status" value="1"/>
</dbReference>
<dbReference type="InterPro" id="IPR029000">
    <property type="entry name" value="Cyclophilin-like_dom_sf"/>
</dbReference>
<organism evidence="5 6">
    <name type="scientific">Saccharococcus thermophilus</name>
    <dbReference type="NCBI Taxonomy" id="29396"/>
    <lineage>
        <taxon>Bacteria</taxon>
        <taxon>Bacillati</taxon>
        <taxon>Bacillota</taxon>
        <taxon>Bacilli</taxon>
        <taxon>Bacillales</taxon>
        <taxon>Anoxybacillaceae</taxon>
        <taxon>Saccharococcus</taxon>
    </lineage>
</organism>
<dbReference type="InterPro" id="IPR010016">
    <property type="entry name" value="PxpB"/>
</dbReference>
<dbReference type="GO" id="GO:0005524">
    <property type="term" value="F:ATP binding"/>
    <property type="evidence" value="ECO:0007669"/>
    <property type="project" value="UniProtKB-KW"/>
</dbReference>
<dbReference type="Pfam" id="PF02682">
    <property type="entry name" value="CT_C_D"/>
    <property type="match status" value="1"/>
</dbReference>
<keyword evidence="2" id="KW-0378">Hydrolase</keyword>
<evidence type="ECO:0000259" key="4">
    <source>
        <dbReference type="SMART" id="SM00796"/>
    </source>
</evidence>
<keyword evidence="1" id="KW-0547">Nucleotide-binding</keyword>
<evidence type="ECO:0000256" key="3">
    <source>
        <dbReference type="ARBA" id="ARBA00022840"/>
    </source>
</evidence>
<evidence type="ECO:0000313" key="5">
    <source>
        <dbReference type="EMBL" id="NIK14919.1"/>
    </source>
</evidence>
<dbReference type="PANTHER" id="PTHR34698">
    <property type="entry name" value="5-OXOPROLINASE SUBUNIT B"/>
    <property type="match status" value="1"/>
</dbReference>
<dbReference type="SUPFAM" id="SSF160467">
    <property type="entry name" value="PH0987 N-terminal domain-like"/>
    <property type="match status" value="1"/>
</dbReference>
<feature type="domain" description="Carboxyltransferase" evidence="4">
    <location>
        <begin position="57"/>
        <end position="259"/>
    </location>
</feature>
<dbReference type="NCBIfam" id="TIGR00370">
    <property type="entry name" value="5-oxoprolinase subunit PxpB"/>
    <property type="match status" value="1"/>
</dbReference>
<dbReference type="SUPFAM" id="SSF50891">
    <property type="entry name" value="Cyclophilin-like"/>
    <property type="match status" value="1"/>
</dbReference>
<keyword evidence="3" id="KW-0067">ATP-binding</keyword>
<accession>A0A846MG12</accession>
<dbReference type="SMART" id="SM00796">
    <property type="entry name" value="AHS1"/>
    <property type="match status" value="1"/>
</dbReference>
<dbReference type="InterPro" id="IPR003833">
    <property type="entry name" value="CT_C_D"/>
</dbReference>
<evidence type="ECO:0000256" key="1">
    <source>
        <dbReference type="ARBA" id="ARBA00022741"/>
    </source>
</evidence>
<reference evidence="5 6" key="1">
    <citation type="submission" date="2020-03" db="EMBL/GenBank/DDBJ databases">
        <title>Genomic Encyclopedia of Archaeal and Bacterial Type Strains, Phase II (KMG-II): from individual species to whole genera.</title>
        <authorList>
            <person name="Goeker M."/>
        </authorList>
    </citation>
    <scope>NUCLEOTIDE SEQUENCE [LARGE SCALE GENOMIC DNA]</scope>
    <source>
        <strain evidence="5 6">DSM 4749</strain>
    </source>
</reference>
<sequence>MAIYGKQLFGRDGDADFQSSGGIEYTGPEHRFSPEAAEKRKQAAQHCFFKEGMTMDYTMFPLSEYAVTVRFSAEVDEAVNDYVHRVAIFLEQQKKNGILDIVPTFSSVTVYYDPLVVGGYEEMCEWLRTELERVEQVEAPPSRTVVIPVCYGGEFGPDLEEVARFHGMTEDEVIAIHAQGRYRVYMIGFAPGFAYLGGLSPKIATPRRATPRTHVPAGSVGIAGNQTGVYPLATPGGWQIIGRTPLALFRPHHEEPSLLRAGDIVQFCPITEEQYRMWDDERHSSNT</sequence>
<name>A0A846MG12_9BACL</name>
<evidence type="ECO:0000256" key="2">
    <source>
        <dbReference type="ARBA" id="ARBA00022801"/>
    </source>
</evidence>
<dbReference type="Gene3D" id="2.40.100.10">
    <property type="entry name" value="Cyclophilin-like"/>
    <property type="match status" value="1"/>
</dbReference>
<evidence type="ECO:0000313" key="6">
    <source>
        <dbReference type="Proteomes" id="UP000532769"/>
    </source>
</evidence>
<protein>
    <submittedName>
        <fullName evidence="5">Inhibitor of KinA</fullName>
    </submittedName>
</protein>
<dbReference type="GO" id="GO:0016787">
    <property type="term" value="F:hydrolase activity"/>
    <property type="evidence" value="ECO:0007669"/>
    <property type="project" value="UniProtKB-KW"/>
</dbReference>